<dbReference type="EMBL" id="UATL01000005">
    <property type="protein sequence ID" value="SPY44052.1"/>
    <property type="molecule type" value="Genomic_DNA"/>
</dbReference>
<proteinExistence type="predicted"/>
<dbReference type="GO" id="GO:0003677">
    <property type="term" value="F:DNA binding"/>
    <property type="evidence" value="ECO:0007669"/>
    <property type="project" value="InterPro"/>
</dbReference>
<evidence type="ECO:0000313" key="2">
    <source>
        <dbReference type="Proteomes" id="UP000251647"/>
    </source>
</evidence>
<sequence>MLNNQATTFEQQYPLVAQRGLDQSTWGALQNSVFPGAKEESILMAVDYCLSRQLDILLKPVHLVPMSVKTPHKDHHGKDIYEYRDVVMPGIGLYRIQADRSGTYAGADEPEFGPIITMQLGDDKSVMDYQFPEWCKYTVYKLIGDRIVTFSAKEYWIENYATASKYTSTPNAMWKKRPYAQLAKCAEAQALRKAWPDIGQAPTAEEMEGKDFTSIEKDITPQKQPAPQITFYPTEMFDANLSNWRNAIQSGKRTAEQIISLVESKGALTEGQKSVIYKCELNEDE</sequence>
<accession>A0A2T3Q7N7</accession>
<dbReference type="GO" id="GO:0006310">
    <property type="term" value="P:DNA recombination"/>
    <property type="evidence" value="ECO:0007669"/>
    <property type="project" value="InterPro"/>
</dbReference>
<protein>
    <submittedName>
        <fullName evidence="1">Phage recombination protein Bet</fullName>
    </submittedName>
</protein>
<dbReference type="Pfam" id="PF03837">
    <property type="entry name" value="RecT"/>
    <property type="match status" value="1"/>
</dbReference>
<dbReference type="NCBIfam" id="TIGR01913">
    <property type="entry name" value="bet_lambda"/>
    <property type="match status" value="1"/>
</dbReference>
<dbReference type="InterPro" id="IPR010183">
    <property type="entry name" value="Phage_lambda_Bet"/>
</dbReference>
<name>A0A2T3Q7N7_PHODM</name>
<dbReference type="OrthoDB" id="8909920at2"/>
<dbReference type="RefSeq" id="WP_005305770.1">
    <property type="nucleotide sequence ID" value="NZ_JAATTX010000017.1"/>
</dbReference>
<gene>
    <name evidence="1" type="ORF">NCTC11647_02987</name>
</gene>
<organism evidence="1 2">
    <name type="scientific">Photobacterium damselae</name>
    <dbReference type="NCBI Taxonomy" id="38293"/>
    <lineage>
        <taxon>Bacteria</taxon>
        <taxon>Pseudomonadati</taxon>
        <taxon>Pseudomonadota</taxon>
        <taxon>Gammaproteobacteria</taxon>
        <taxon>Vibrionales</taxon>
        <taxon>Vibrionaceae</taxon>
        <taxon>Photobacterium</taxon>
    </lineage>
</organism>
<dbReference type="InterPro" id="IPR018330">
    <property type="entry name" value="RecT_fam"/>
</dbReference>
<dbReference type="AlphaFoldDB" id="A0A2T3Q7N7"/>
<reference evidence="1 2" key="1">
    <citation type="submission" date="2018-06" db="EMBL/GenBank/DDBJ databases">
        <authorList>
            <consortium name="Pathogen Informatics"/>
            <person name="Doyle S."/>
        </authorList>
    </citation>
    <scope>NUCLEOTIDE SEQUENCE [LARGE SCALE GENOMIC DNA]</scope>
    <source>
        <strain evidence="1 2">NCTC11647</strain>
    </source>
</reference>
<dbReference type="Proteomes" id="UP000251647">
    <property type="component" value="Unassembled WGS sequence"/>
</dbReference>
<evidence type="ECO:0000313" key="1">
    <source>
        <dbReference type="EMBL" id="SPY44052.1"/>
    </source>
</evidence>